<organism evidence="1 2">
    <name type="scientific">Photobacterium sanguinicancri</name>
    <dbReference type="NCBI Taxonomy" id="875932"/>
    <lineage>
        <taxon>Bacteria</taxon>
        <taxon>Pseudomonadati</taxon>
        <taxon>Pseudomonadota</taxon>
        <taxon>Gammaproteobacteria</taxon>
        <taxon>Vibrionales</taxon>
        <taxon>Vibrionaceae</taxon>
        <taxon>Photobacterium</taxon>
    </lineage>
</organism>
<dbReference type="AlphaFoldDB" id="A0AAW7Y579"/>
<evidence type="ECO:0000313" key="1">
    <source>
        <dbReference type="EMBL" id="MDO6541750.1"/>
    </source>
</evidence>
<sequence length="42" mass="4872">MDKKFQNDWEVELFPKVVIHGMITPPKQFSSAKPKEPTKEQG</sequence>
<proteinExistence type="predicted"/>
<accession>A0AAW7Y579</accession>
<protein>
    <submittedName>
        <fullName evidence="1">Uncharacterized protein</fullName>
    </submittedName>
</protein>
<gene>
    <name evidence="1" type="ORF">Q4568_04360</name>
</gene>
<dbReference type="Proteomes" id="UP001170624">
    <property type="component" value="Unassembled WGS sequence"/>
</dbReference>
<evidence type="ECO:0000313" key="2">
    <source>
        <dbReference type="Proteomes" id="UP001170624"/>
    </source>
</evidence>
<dbReference type="RefSeq" id="WP_261859064.1">
    <property type="nucleotide sequence ID" value="NZ_AP024851.1"/>
</dbReference>
<name>A0AAW7Y579_9GAMM</name>
<comment type="caution">
    <text evidence="1">The sequence shown here is derived from an EMBL/GenBank/DDBJ whole genome shotgun (WGS) entry which is preliminary data.</text>
</comment>
<reference evidence="1" key="1">
    <citation type="submission" date="2023-07" db="EMBL/GenBank/DDBJ databases">
        <title>Genome content predicts the carbon catabolic preferences of heterotrophic bacteria.</title>
        <authorList>
            <person name="Gralka M."/>
        </authorList>
    </citation>
    <scope>NUCLEOTIDE SEQUENCE</scope>
    <source>
        <strain evidence="1">G2M05</strain>
    </source>
</reference>
<dbReference type="EMBL" id="JAUOPU010000003">
    <property type="protein sequence ID" value="MDO6541750.1"/>
    <property type="molecule type" value="Genomic_DNA"/>
</dbReference>